<dbReference type="InterPro" id="IPR002346">
    <property type="entry name" value="Mopterin_DH_FAD-bd"/>
</dbReference>
<reference evidence="2 3" key="1">
    <citation type="submission" date="2016-10" db="EMBL/GenBank/DDBJ databases">
        <authorList>
            <person name="de Groot N.N."/>
        </authorList>
    </citation>
    <scope>NUCLEOTIDE SEQUENCE [LARGE SCALE GENOMIC DNA]</scope>
    <source>
        <strain evidence="2 3">CGMCC 1.11030</strain>
    </source>
</reference>
<feature type="domain" description="FAD-binding PCMH-type" evidence="1">
    <location>
        <begin position="1"/>
        <end position="178"/>
    </location>
</feature>
<dbReference type="PANTHER" id="PTHR42659">
    <property type="entry name" value="XANTHINE DEHYDROGENASE SUBUNIT C-RELATED"/>
    <property type="match status" value="1"/>
</dbReference>
<dbReference type="EMBL" id="FOQH01000002">
    <property type="protein sequence ID" value="SFH85489.1"/>
    <property type="molecule type" value="Genomic_DNA"/>
</dbReference>
<dbReference type="PANTHER" id="PTHR42659:SF9">
    <property type="entry name" value="XANTHINE DEHYDROGENASE FAD-BINDING SUBUNIT XDHB-RELATED"/>
    <property type="match status" value="1"/>
</dbReference>
<protein>
    <submittedName>
        <fullName evidence="2">CO or xanthine dehydrogenase, FAD-binding subunit</fullName>
    </submittedName>
</protein>
<dbReference type="SUPFAM" id="SSF56176">
    <property type="entry name" value="FAD-binding/transporter-associated domain-like"/>
    <property type="match status" value="1"/>
</dbReference>
<dbReference type="Pfam" id="PF00941">
    <property type="entry name" value="FAD_binding_5"/>
    <property type="match status" value="1"/>
</dbReference>
<dbReference type="GO" id="GO:0016491">
    <property type="term" value="F:oxidoreductase activity"/>
    <property type="evidence" value="ECO:0007669"/>
    <property type="project" value="InterPro"/>
</dbReference>
<sequence>MDLNGVEALERPEGPAAVAARAGRLAEGEAWLAGGTWLFSEPQPGLRRLVDLERAGWPPLTVTPEGLEIAATCTVAELDAFEAPPDWRAAALIGRCCRAFLASFKIWNVATVGGNLCMGLPAGPIIALTASLDGVCRIIGRDGAEREVPALDFVQGPQRTALAPGELLRAVRIPAGRLRRRAAFRRISLSPMGRTGALMIGTRSEAGLDLTLTGAVRRPVRVAFAALPSPAEAAAAVDAAAEGQWFDDLHGAPAWRRAVSGEFAAEIAAELGSPR</sequence>
<name>A0A1I3DFX6_9RHOB</name>
<dbReference type="GO" id="GO:0071949">
    <property type="term" value="F:FAD binding"/>
    <property type="evidence" value="ECO:0007669"/>
    <property type="project" value="InterPro"/>
</dbReference>
<dbReference type="PROSITE" id="PS51387">
    <property type="entry name" value="FAD_PCMH"/>
    <property type="match status" value="1"/>
</dbReference>
<dbReference type="InterPro" id="IPR051312">
    <property type="entry name" value="Diverse_Substr_Oxidored"/>
</dbReference>
<dbReference type="Proteomes" id="UP000199377">
    <property type="component" value="Unassembled WGS sequence"/>
</dbReference>
<dbReference type="OrthoDB" id="7840711at2"/>
<evidence type="ECO:0000259" key="1">
    <source>
        <dbReference type="PROSITE" id="PS51387"/>
    </source>
</evidence>
<evidence type="ECO:0000313" key="3">
    <source>
        <dbReference type="Proteomes" id="UP000199377"/>
    </source>
</evidence>
<dbReference type="RefSeq" id="WP_092858717.1">
    <property type="nucleotide sequence ID" value="NZ_FOQH01000002.1"/>
</dbReference>
<dbReference type="STRING" id="1114924.SAMN05216258_102561"/>
<organism evidence="2 3">
    <name type="scientific">Albimonas pacifica</name>
    <dbReference type="NCBI Taxonomy" id="1114924"/>
    <lineage>
        <taxon>Bacteria</taxon>
        <taxon>Pseudomonadati</taxon>
        <taxon>Pseudomonadota</taxon>
        <taxon>Alphaproteobacteria</taxon>
        <taxon>Rhodobacterales</taxon>
        <taxon>Paracoccaceae</taxon>
        <taxon>Albimonas</taxon>
    </lineage>
</organism>
<evidence type="ECO:0000313" key="2">
    <source>
        <dbReference type="EMBL" id="SFH85489.1"/>
    </source>
</evidence>
<dbReference type="InterPro" id="IPR016166">
    <property type="entry name" value="FAD-bd_PCMH"/>
</dbReference>
<dbReference type="InterPro" id="IPR016169">
    <property type="entry name" value="FAD-bd_PCMH_sub2"/>
</dbReference>
<dbReference type="AlphaFoldDB" id="A0A1I3DFX6"/>
<keyword evidence="3" id="KW-1185">Reference proteome</keyword>
<dbReference type="Gene3D" id="3.30.465.10">
    <property type="match status" value="1"/>
</dbReference>
<dbReference type="InterPro" id="IPR036318">
    <property type="entry name" value="FAD-bd_PCMH-like_sf"/>
</dbReference>
<proteinExistence type="predicted"/>
<gene>
    <name evidence="2" type="ORF">SAMN05216258_102561</name>
</gene>
<accession>A0A1I3DFX6</accession>